<proteinExistence type="predicted"/>
<keyword evidence="1" id="KW-0812">Transmembrane</keyword>
<name>A0A0V1PRV6_9ASCO</name>
<evidence type="ECO:0000256" key="1">
    <source>
        <dbReference type="SAM" id="Phobius"/>
    </source>
</evidence>
<protein>
    <recommendedName>
        <fullName evidence="2">HPP transmembrane region domain-containing protein</fullName>
    </recommendedName>
</protein>
<keyword evidence="1" id="KW-0472">Membrane</keyword>
<dbReference type="GeneID" id="26842274"/>
<dbReference type="PANTHER" id="PTHR33741:SF5">
    <property type="entry name" value="TRANSMEMBRANE PROTEIN DDB_G0269096-RELATED"/>
    <property type="match status" value="1"/>
</dbReference>
<accession>A0A0V1PRV6</accession>
<evidence type="ECO:0000313" key="4">
    <source>
        <dbReference type="Proteomes" id="UP000054251"/>
    </source>
</evidence>
<feature type="transmembrane region" description="Helical" evidence="1">
    <location>
        <begin position="134"/>
        <end position="154"/>
    </location>
</feature>
<evidence type="ECO:0000313" key="3">
    <source>
        <dbReference type="EMBL" id="KRZ98967.1"/>
    </source>
</evidence>
<evidence type="ECO:0000259" key="2">
    <source>
        <dbReference type="Pfam" id="PF04982"/>
    </source>
</evidence>
<feature type="transmembrane region" description="Helical" evidence="1">
    <location>
        <begin position="42"/>
        <end position="63"/>
    </location>
</feature>
<dbReference type="PANTHER" id="PTHR33741">
    <property type="entry name" value="TRANSMEMBRANE PROTEIN DDB_G0269096-RELATED"/>
    <property type="match status" value="1"/>
</dbReference>
<dbReference type="OrthoDB" id="2016548at2759"/>
<organism evidence="3 4">
    <name type="scientific">Debaryomyces fabryi</name>
    <dbReference type="NCBI Taxonomy" id="58627"/>
    <lineage>
        <taxon>Eukaryota</taxon>
        <taxon>Fungi</taxon>
        <taxon>Dikarya</taxon>
        <taxon>Ascomycota</taxon>
        <taxon>Saccharomycotina</taxon>
        <taxon>Pichiomycetes</taxon>
        <taxon>Debaryomycetaceae</taxon>
        <taxon>Debaryomyces</taxon>
    </lineage>
</organism>
<dbReference type="Pfam" id="PF04982">
    <property type="entry name" value="TM_HPP"/>
    <property type="match status" value="1"/>
</dbReference>
<keyword evidence="4" id="KW-1185">Reference proteome</keyword>
<gene>
    <name evidence="3" type="ORF">AC631_05265</name>
</gene>
<reference evidence="3 4" key="1">
    <citation type="submission" date="2015-11" db="EMBL/GenBank/DDBJ databases">
        <title>The genome of Debaryomyces fabryi.</title>
        <authorList>
            <person name="Tafer H."/>
            <person name="Lopandic K."/>
        </authorList>
    </citation>
    <scope>NUCLEOTIDE SEQUENCE [LARGE SCALE GENOMIC DNA]</scope>
    <source>
        <strain evidence="3 4">CBS 789</strain>
    </source>
</reference>
<keyword evidence="1" id="KW-1133">Transmembrane helix</keyword>
<feature type="transmembrane region" description="Helical" evidence="1">
    <location>
        <begin position="75"/>
        <end position="97"/>
    </location>
</feature>
<feature type="transmembrane region" description="Helical" evidence="1">
    <location>
        <begin position="174"/>
        <end position="197"/>
    </location>
</feature>
<feature type="transmembrane region" description="Helical" evidence="1">
    <location>
        <begin position="103"/>
        <end position="122"/>
    </location>
</feature>
<dbReference type="InterPro" id="IPR007065">
    <property type="entry name" value="HPP"/>
</dbReference>
<dbReference type="AlphaFoldDB" id="A0A0V1PRV6"/>
<sequence>MVFKFTIDKVLDRFIPNNQTYRLPRHVRRFFGNHNPSPVADYWIWLEILIATFCGIALLEGVFKSHTVFSDHNAPMIIASYGAAAILCFNASTAPLAQPRNVLFGQIISSIVGMGIAKLFGLSSNGRDHYWASGALSVAVSSVLMLICNCVHPPAGSSALLPSIDAQIRKMSWWYIPVQIISSLLMMMVALITGNLIRKYPMYWWHAGLPQHKAETNVDMKLEPVKSTNDGLSFTPHSHTIGINCNQINIPTELELSTLEIEWLEVIQEKLIQMPSKNNTKYI</sequence>
<dbReference type="Proteomes" id="UP000054251">
    <property type="component" value="Unassembled WGS sequence"/>
</dbReference>
<dbReference type="RefSeq" id="XP_015465070.1">
    <property type="nucleotide sequence ID" value="XM_015614094.1"/>
</dbReference>
<comment type="caution">
    <text evidence="3">The sequence shown here is derived from an EMBL/GenBank/DDBJ whole genome shotgun (WGS) entry which is preliminary data.</text>
</comment>
<dbReference type="InterPro" id="IPR058581">
    <property type="entry name" value="TM_HPP"/>
</dbReference>
<feature type="domain" description="HPP transmembrane region" evidence="2">
    <location>
        <begin position="41"/>
        <end position="201"/>
    </location>
</feature>
<dbReference type="EMBL" id="LMYN01000187">
    <property type="protein sequence ID" value="KRZ98967.1"/>
    <property type="molecule type" value="Genomic_DNA"/>
</dbReference>